<evidence type="ECO:0000256" key="5">
    <source>
        <dbReference type="ARBA" id="ARBA00023136"/>
    </source>
</evidence>
<keyword evidence="3 6" id="KW-0812">Transmembrane</keyword>
<sequence>MRHTRQLRDSLPLLAFGLLLTFFSSFGQTFLLSLYVPAIEALLGISNTVFGSLYAVATLSSAFTLPWLGGRFDHMPIRAYTLMVLAGLVAALLLLSSARHLVVVVIAFYGLRLFGQGLMSHTAVSAMARYFEANRGKAIGITTLGHPIGEATLPLLVTLLIGGFGWRSTLQFSALSIVVVVLPATLLLLSGARSTLKKFEATSDTDAAAMPHQSIWRLMAERRFWIITPLVFMTGYTNTALFFFQLKLGEARGWTPEWVAGSLSAFALASALGMAGAGPLVDRLSGRQLFPGYMIPYVAGLLVLVFFHQPIAYPVALLLLGLANGSGSTVKNAMLAEIYGIQVIGKVRSVFTTIMVISTALGPISFGVLLDANLSFTWIFAVVAVIIVLTIVNGWRRLTS</sequence>
<dbReference type="InterPro" id="IPR020846">
    <property type="entry name" value="MFS_dom"/>
</dbReference>
<comment type="subcellular location">
    <subcellularLocation>
        <location evidence="1">Membrane</location>
        <topology evidence="1">Multi-pass membrane protein</topology>
    </subcellularLocation>
</comment>
<accession>A0A098SAL9</accession>
<feature type="transmembrane region" description="Helical" evidence="6">
    <location>
        <begin position="101"/>
        <end position="119"/>
    </location>
</feature>
<dbReference type="InterPro" id="IPR052983">
    <property type="entry name" value="MFS_Riboflavin_Transporter"/>
</dbReference>
<keyword evidence="5 6" id="KW-0472">Membrane</keyword>
<feature type="transmembrane region" description="Helical" evidence="6">
    <location>
        <begin position="170"/>
        <end position="189"/>
    </location>
</feature>
<dbReference type="InterPro" id="IPR036259">
    <property type="entry name" value="MFS_trans_sf"/>
</dbReference>
<feature type="transmembrane region" description="Helical" evidence="6">
    <location>
        <begin position="43"/>
        <end position="65"/>
    </location>
</feature>
<dbReference type="PANTHER" id="PTHR43385">
    <property type="entry name" value="RIBOFLAVIN TRANSPORTER RIBJ"/>
    <property type="match status" value="1"/>
</dbReference>
<protein>
    <recommendedName>
        <fullName evidence="7">Major facilitator superfamily (MFS) profile domain-containing protein</fullName>
    </recommendedName>
</protein>
<dbReference type="Pfam" id="PF07690">
    <property type="entry name" value="MFS_1"/>
    <property type="match status" value="1"/>
</dbReference>
<keyword evidence="2" id="KW-0813">Transport</keyword>
<keyword evidence="4 6" id="KW-1133">Transmembrane helix</keyword>
<feature type="transmembrane region" description="Helical" evidence="6">
    <location>
        <begin position="376"/>
        <end position="395"/>
    </location>
</feature>
<gene>
    <name evidence="8" type="ORF">IX84_08440</name>
</gene>
<dbReference type="EMBL" id="JPOS01000018">
    <property type="protein sequence ID" value="KGE88683.1"/>
    <property type="molecule type" value="Genomic_DNA"/>
</dbReference>
<keyword evidence="9" id="KW-1185">Reference proteome</keyword>
<evidence type="ECO:0000256" key="4">
    <source>
        <dbReference type="ARBA" id="ARBA00022989"/>
    </source>
</evidence>
<dbReference type="OrthoDB" id="1404228at2"/>
<name>A0A098SAL9_9BACT</name>
<dbReference type="InterPro" id="IPR011701">
    <property type="entry name" value="MFS"/>
</dbReference>
<dbReference type="SUPFAM" id="SSF103473">
    <property type="entry name" value="MFS general substrate transporter"/>
    <property type="match status" value="1"/>
</dbReference>
<dbReference type="AlphaFoldDB" id="A0A098SAL9"/>
<evidence type="ECO:0000313" key="9">
    <source>
        <dbReference type="Proteomes" id="UP000029736"/>
    </source>
</evidence>
<feature type="transmembrane region" description="Helical" evidence="6">
    <location>
        <begin position="139"/>
        <end position="164"/>
    </location>
</feature>
<evidence type="ECO:0000256" key="1">
    <source>
        <dbReference type="ARBA" id="ARBA00004141"/>
    </source>
</evidence>
<dbReference type="RefSeq" id="WP_044218483.1">
    <property type="nucleotide sequence ID" value="NZ_JBKAGJ010000018.1"/>
</dbReference>
<feature type="domain" description="Major facilitator superfamily (MFS) profile" evidence="7">
    <location>
        <begin position="13"/>
        <end position="400"/>
    </location>
</feature>
<evidence type="ECO:0000259" key="7">
    <source>
        <dbReference type="PROSITE" id="PS50850"/>
    </source>
</evidence>
<evidence type="ECO:0000256" key="2">
    <source>
        <dbReference type="ARBA" id="ARBA00022448"/>
    </source>
</evidence>
<dbReference type="GO" id="GO:0016020">
    <property type="term" value="C:membrane"/>
    <property type="evidence" value="ECO:0007669"/>
    <property type="project" value="UniProtKB-SubCell"/>
</dbReference>
<feature type="transmembrane region" description="Helical" evidence="6">
    <location>
        <begin position="77"/>
        <end position="95"/>
    </location>
</feature>
<evidence type="ECO:0000313" key="8">
    <source>
        <dbReference type="EMBL" id="KGE88683.1"/>
    </source>
</evidence>
<dbReference type="Gene3D" id="1.20.1250.20">
    <property type="entry name" value="MFS general substrate transporter like domains"/>
    <property type="match status" value="2"/>
</dbReference>
<feature type="transmembrane region" description="Helical" evidence="6">
    <location>
        <begin position="258"/>
        <end position="277"/>
    </location>
</feature>
<feature type="transmembrane region" description="Helical" evidence="6">
    <location>
        <begin position="350"/>
        <end position="370"/>
    </location>
</feature>
<dbReference type="STRING" id="1524460.IX84_08440"/>
<dbReference type="Proteomes" id="UP000029736">
    <property type="component" value="Unassembled WGS sequence"/>
</dbReference>
<evidence type="ECO:0000256" key="3">
    <source>
        <dbReference type="ARBA" id="ARBA00022692"/>
    </source>
</evidence>
<feature type="transmembrane region" description="Helical" evidence="6">
    <location>
        <begin position="313"/>
        <end position="330"/>
    </location>
</feature>
<feature type="transmembrane region" description="Helical" evidence="6">
    <location>
        <begin position="289"/>
        <end position="307"/>
    </location>
</feature>
<feature type="transmembrane region" description="Helical" evidence="6">
    <location>
        <begin position="224"/>
        <end position="246"/>
    </location>
</feature>
<organism evidence="8 9">
    <name type="scientific">Phaeodactylibacter xiamenensis</name>
    <dbReference type="NCBI Taxonomy" id="1524460"/>
    <lineage>
        <taxon>Bacteria</taxon>
        <taxon>Pseudomonadati</taxon>
        <taxon>Bacteroidota</taxon>
        <taxon>Saprospiria</taxon>
        <taxon>Saprospirales</taxon>
        <taxon>Haliscomenobacteraceae</taxon>
        <taxon>Phaeodactylibacter</taxon>
    </lineage>
</organism>
<comment type="caution">
    <text evidence="8">The sequence shown here is derived from an EMBL/GenBank/DDBJ whole genome shotgun (WGS) entry which is preliminary data.</text>
</comment>
<dbReference type="PANTHER" id="PTHR43385:SF1">
    <property type="entry name" value="RIBOFLAVIN TRANSPORTER RIBJ"/>
    <property type="match status" value="1"/>
</dbReference>
<dbReference type="PROSITE" id="PS50850">
    <property type="entry name" value="MFS"/>
    <property type="match status" value="1"/>
</dbReference>
<reference evidence="8 9" key="1">
    <citation type="journal article" date="2014" name="Int. J. Syst. Evol. Microbiol.">
        <title>Phaeodactylibacter xiamenensis gen. nov., sp. nov., a member of the family Saprospiraceae isolated from the marine alga Phaeodactylum tricornutum.</title>
        <authorList>
            <person name="Chen Z.Jr."/>
            <person name="Lei X."/>
            <person name="Lai Q."/>
            <person name="Li Y."/>
            <person name="Zhang B."/>
            <person name="Zhang J."/>
            <person name="Zhang H."/>
            <person name="Yang L."/>
            <person name="Zheng W."/>
            <person name="Tian Y."/>
            <person name="Yu Z."/>
            <person name="Xu H.Jr."/>
            <person name="Zheng T."/>
        </authorList>
    </citation>
    <scope>NUCLEOTIDE SEQUENCE [LARGE SCALE GENOMIC DNA]</scope>
    <source>
        <strain evidence="8 9">KD52</strain>
    </source>
</reference>
<proteinExistence type="predicted"/>
<dbReference type="GO" id="GO:0022857">
    <property type="term" value="F:transmembrane transporter activity"/>
    <property type="evidence" value="ECO:0007669"/>
    <property type="project" value="InterPro"/>
</dbReference>
<evidence type="ECO:0000256" key="6">
    <source>
        <dbReference type="SAM" id="Phobius"/>
    </source>
</evidence>